<reference evidence="7 8" key="1">
    <citation type="submission" date="2017-11" db="EMBL/GenBank/DDBJ databases">
        <title>Draft genome sequence of Rhizobiales bacterium SY3-13.</title>
        <authorList>
            <person name="Sun C."/>
        </authorList>
    </citation>
    <scope>NUCLEOTIDE SEQUENCE [LARGE SCALE GENOMIC DNA]</scope>
    <source>
        <strain evidence="7 8">SY3-13</strain>
    </source>
</reference>
<dbReference type="AlphaFoldDB" id="A0A2M9FZK9"/>
<keyword evidence="5" id="KW-0456">Lyase</keyword>
<proteinExistence type="inferred from homology"/>
<dbReference type="GO" id="GO:0008732">
    <property type="term" value="F:L-allo-threonine aldolase activity"/>
    <property type="evidence" value="ECO:0007669"/>
    <property type="project" value="RHEA"/>
</dbReference>
<dbReference type="InterPro" id="IPR015421">
    <property type="entry name" value="PyrdxlP-dep_Trfase_major"/>
</dbReference>
<evidence type="ECO:0000259" key="6">
    <source>
        <dbReference type="Pfam" id="PF01212"/>
    </source>
</evidence>
<sequence length="341" mass="36587">MNFASDNIAGVHPRIMEALQSANAGFSPSYGADDLTASLEARLKDIFETDLAVFPVATGSAANCLALSALSPPWGAIYCHDHAHIFDDECCGPEFYTGGAKLYPVEAEHGRLTVEGLRAGLGRFKAGFDHHPQPAAISLTQCTEWGAVYPVDRIAALSDLAHAHGCRVHMDGARFANALASLDVSPAEMTWKAGVDALSFGATKNGAMAAEAVIFFDTDLAKDFIYRRKRAGHLFSKMRFLSAQLLAYLEDDLWLENARHANRAAARLHDGLARLNSVAFAAPVEANELFVALPEDTAALLREAGASFHTMSKDGRDVSRLVTSFATGDDEVDRFIGICGG</sequence>
<evidence type="ECO:0000313" key="7">
    <source>
        <dbReference type="EMBL" id="PJK28907.1"/>
    </source>
</evidence>
<dbReference type="PIRSF" id="PIRSF038940">
    <property type="entry name" value="Low_specificity_LTA"/>
    <property type="match status" value="1"/>
</dbReference>
<dbReference type="PANTHER" id="PTHR48097">
    <property type="entry name" value="L-THREONINE ALDOLASE-RELATED"/>
    <property type="match status" value="1"/>
</dbReference>
<comment type="similarity">
    <text evidence="2 5">Belongs to the threonine aldolase family.</text>
</comment>
<dbReference type="InterPro" id="IPR015422">
    <property type="entry name" value="PyrdxlP-dep_Trfase_small"/>
</dbReference>
<dbReference type="Pfam" id="PF01212">
    <property type="entry name" value="Beta_elim_lyase"/>
    <property type="match status" value="1"/>
</dbReference>
<evidence type="ECO:0000256" key="2">
    <source>
        <dbReference type="ARBA" id="ARBA00006966"/>
    </source>
</evidence>
<comment type="function">
    <text evidence="5">Catalyzes the cleavage of L-allo-threonine and L-threonine to glycine and acetaldehyde.</text>
</comment>
<evidence type="ECO:0000256" key="1">
    <source>
        <dbReference type="ARBA" id="ARBA00001933"/>
    </source>
</evidence>
<comment type="caution">
    <text evidence="7">The sequence shown here is derived from an EMBL/GenBank/DDBJ whole genome shotgun (WGS) entry which is preliminary data.</text>
</comment>
<dbReference type="InterPro" id="IPR015424">
    <property type="entry name" value="PyrdxlP-dep_Trfase"/>
</dbReference>
<dbReference type="Proteomes" id="UP000229498">
    <property type="component" value="Unassembled WGS sequence"/>
</dbReference>
<gene>
    <name evidence="7" type="ORF">CVT23_14860</name>
</gene>
<organism evidence="7 8">
    <name type="scientific">Minwuia thermotolerans</name>
    <dbReference type="NCBI Taxonomy" id="2056226"/>
    <lineage>
        <taxon>Bacteria</taxon>
        <taxon>Pseudomonadati</taxon>
        <taxon>Pseudomonadota</taxon>
        <taxon>Alphaproteobacteria</taxon>
        <taxon>Minwuiales</taxon>
        <taxon>Minwuiaceae</taxon>
        <taxon>Minwuia</taxon>
    </lineage>
</organism>
<keyword evidence="4 5" id="KW-0663">Pyridoxal phosphate</keyword>
<accession>A0A2M9FZK9</accession>
<comment type="subunit">
    <text evidence="3">Homotetramer.</text>
</comment>
<keyword evidence="8" id="KW-1185">Reference proteome</keyword>
<dbReference type="OrthoDB" id="9774495at2"/>
<dbReference type="Gene3D" id="3.90.1150.10">
    <property type="entry name" value="Aspartate Aminotransferase, domain 1"/>
    <property type="match status" value="1"/>
</dbReference>
<comment type="cofactor">
    <cofactor evidence="1 5">
        <name>pyridoxal 5'-phosphate</name>
        <dbReference type="ChEBI" id="CHEBI:597326"/>
    </cofactor>
</comment>
<dbReference type="EC" id="4.1.2.48" evidence="5"/>
<dbReference type="EMBL" id="PHIG01000038">
    <property type="protein sequence ID" value="PJK28907.1"/>
    <property type="molecule type" value="Genomic_DNA"/>
</dbReference>
<dbReference type="SUPFAM" id="SSF53383">
    <property type="entry name" value="PLP-dependent transferases"/>
    <property type="match status" value="1"/>
</dbReference>
<evidence type="ECO:0000256" key="4">
    <source>
        <dbReference type="ARBA" id="ARBA00022898"/>
    </source>
</evidence>
<evidence type="ECO:0000256" key="5">
    <source>
        <dbReference type="PIRNR" id="PIRNR038940"/>
    </source>
</evidence>
<comment type="catalytic activity">
    <reaction evidence="5">
        <text>L-allo-threonine = acetaldehyde + glycine</text>
        <dbReference type="Rhea" id="RHEA:26209"/>
        <dbReference type="ChEBI" id="CHEBI:15343"/>
        <dbReference type="ChEBI" id="CHEBI:57305"/>
        <dbReference type="ChEBI" id="CHEBI:58585"/>
        <dbReference type="EC" id="4.1.2.48"/>
    </reaction>
</comment>
<dbReference type="RefSeq" id="WP_109795012.1">
    <property type="nucleotide sequence ID" value="NZ_PHIG01000038.1"/>
</dbReference>
<evidence type="ECO:0000313" key="8">
    <source>
        <dbReference type="Proteomes" id="UP000229498"/>
    </source>
</evidence>
<evidence type="ECO:0000256" key="3">
    <source>
        <dbReference type="ARBA" id="ARBA00011881"/>
    </source>
</evidence>
<name>A0A2M9FZK9_9PROT</name>
<dbReference type="GO" id="GO:0006567">
    <property type="term" value="P:L-threonine catabolic process"/>
    <property type="evidence" value="ECO:0007669"/>
    <property type="project" value="UniProtKB-UniRule"/>
</dbReference>
<dbReference type="InterPro" id="IPR026273">
    <property type="entry name" value="Low_specificity_L-TA_bact"/>
</dbReference>
<dbReference type="InterPro" id="IPR001597">
    <property type="entry name" value="ArAA_b-elim_lyase/Thr_aldolase"/>
</dbReference>
<protein>
    <recommendedName>
        <fullName evidence="5">L-threonine aldolase</fullName>
        <ecNumber evidence="5">4.1.2.48</ecNumber>
    </recommendedName>
</protein>
<dbReference type="Gene3D" id="3.40.640.10">
    <property type="entry name" value="Type I PLP-dependent aspartate aminotransferase-like (Major domain)"/>
    <property type="match status" value="1"/>
</dbReference>
<feature type="domain" description="Aromatic amino acid beta-eliminating lyase/threonine aldolase" evidence="6">
    <location>
        <begin position="3"/>
        <end position="292"/>
    </location>
</feature>
<dbReference type="PANTHER" id="PTHR48097:SF5">
    <property type="entry name" value="LOW SPECIFICITY L-THREONINE ALDOLASE"/>
    <property type="match status" value="1"/>
</dbReference>
<comment type="catalytic activity">
    <reaction evidence="5">
        <text>L-threonine = acetaldehyde + glycine</text>
        <dbReference type="Rhea" id="RHEA:19625"/>
        <dbReference type="ChEBI" id="CHEBI:15343"/>
        <dbReference type="ChEBI" id="CHEBI:57305"/>
        <dbReference type="ChEBI" id="CHEBI:57926"/>
        <dbReference type="EC" id="4.1.2.48"/>
    </reaction>
</comment>